<dbReference type="RefSeq" id="WP_181473135.1">
    <property type="nucleotide sequence ID" value="NZ_JACEFG010000003.1"/>
</dbReference>
<gene>
    <name evidence="2" type="ORF">H0266_14460</name>
</gene>
<proteinExistence type="predicted"/>
<evidence type="ECO:0000313" key="2">
    <source>
        <dbReference type="EMBL" id="MBA2176096.1"/>
    </source>
</evidence>
<dbReference type="Proteomes" id="UP000571017">
    <property type="component" value="Unassembled WGS sequence"/>
</dbReference>
<protein>
    <submittedName>
        <fullName evidence="2">Uncharacterized protein</fullName>
    </submittedName>
</protein>
<reference evidence="2 3" key="1">
    <citation type="journal article" date="2004" name="Extremophiles">
        <title>Halobacillus locisalis sp. nov., a halophilic bacterium isolated from a marine solar saltern of the Yellow Sea in Korea.</title>
        <authorList>
            <person name="Yoon J.H."/>
            <person name="Kang K.H."/>
            <person name="Oh T.K."/>
            <person name="Park Y.H."/>
        </authorList>
    </citation>
    <scope>NUCLEOTIDE SEQUENCE [LARGE SCALE GENOMIC DNA]</scope>
    <source>
        <strain evidence="2 3">KCTC 3788</strain>
    </source>
</reference>
<keyword evidence="1" id="KW-1133">Transmembrane helix</keyword>
<dbReference type="AlphaFoldDB" id="A0A838CWV1"/>
<keyword evidence="3" id="KW-1185">Reference proteome</keyword>
<dbReference type="EMBL" id="JACEFG010000003">
    <property type="protein sequence ID" value="MBA2176096.1"/>
    <property type="molecule type" value="Genomic_DNA"/>
</dbReference>
<organism evidence="2 3">
    <name type="scientific">Halobacillus locisalis</name>
    <dbReference type="NCBI Taxonomy" id="220753"/>
    <lineage>
        <taxon>Bacteria</taxon>
        <taxon>Bacillati</taxon>
        <taxon>Bacillota</taxon>
        <taxon>Bacilli</taxon>
        <taxon>Bacillales</taxon>
        <taxon>Bacillaceae</taxon>
        <taxon>Halobacillus</taxon>
    </lineage>
</organism>
<comment type="caution">
    <text evidence="2">The sequence shown here is derived from an EMBL/GenBank/DDBJ whole genome shotgun (WGS) entry which is preliminary data.</text>
</comment>
<name>A0A838CWV1_9BACI</name>
<accession>A0A838CWV1</accession>
<evidence type="ECO:0000313" key="3">
    <source>
        <dbReference type="Proteomes" id="UP000571017"/>
    </source>
</evidence>
<feature type="transmembrane region" description="Helical" evidence="1">
    <location>
        <begin position="52"/>
        <end position="71"/>
    </location>
</feature>
<keyword evidence="1" id="KW-0812">Transmembrane</keyword>
<feature type="transmembrane region" description="Helical" evidence="1">
    <location>
        <begin position="12"/>
        <end position="31"/>
    </location>
</feature>
<sequence length="149" mass="16617">MKEQLLAYGSSQVPWVFVILGIVVFIAGLGSMGLLKNKGSEMPREKVERLRYLSWGGIAIGIVIFASSQFYTMNEAAKNERMLAQWSDDQGHTVYNYGEIEERMDGGTFTVKNSSMDLEEKEADQTVVGCDRGVYAELSNGDVWICVED</sequence>
<evidence type="ECO:0000256" key="1">
    <source>
        <dbReference type="SAM" id="Phobius"/>
    </source>
</evidence>
<keyword evidence="1" id="KW-0472">Membrane</keyword>